<feature type="binding site" evidence="9">
    <location>
        <position position="102"/>
    </location>
    <ligand>
        <name>Zn(2+)</name>
        <dbReference type="ChEBI" id="CHEBI:29105"/>
    </ligand>
</feature>
<sequence>MGHRIEQLLENNRRWAEEFEGAHPGIFEKLSKQQKPKFLWIGCSDSRVPANTIIGLDPGEVFVHRNVANIVQHTDLSALSVLEYSVNILKVNNIIVCGHYGCGGIAAAIENTEHGLVDNWLRSIKDIRRTHYKHFGEVSDEKEEIDLLCELNVVQQVRNVCHTPIIQNAWKNGHELAVHGVIYDIKDGILKSLDITTDSIEQIDPLYRFDVEKS</sequence>
<gene>
    <name evidence="10" type="ORF">FLL45_12695</name>
</gene>
<dbReference type="CDD" id="cd00883">
    <property type="entry name" value="beta_CA_cladeA"/>
    <property type="match status" value="1"/>
</dbReference>
<dbReference type="Pfam" id="PF00484">
    <property type="entry name" value="Pro_CA"/>
    <property type="match status" value="1"/>
</dbReference>
<dbReference type="PANTHER" id="PTHR11002:SF76">
    <property type="entry name" value="CARBONIC ANHYDRASE"/>
    <property type="match status" value="1"/>
</dbReference>
<evidence type="ECO:0000256" key="8">
    <source>
        <dbReference type="ARBA" id="ARBA00082533"/>
    </source>
</evidence>
<dbReference type="InterPro" id="IPR036874">
    <property type="entry name" value="Carbonic_anhydrase_sf"/>
</dbReference>
<evidence type="ECO:0000256" key="4">
    <source>
        <dbReference type="ARBA" id="ARBA00022833"/>
    </source>
</evidence>
<feature type="binding site" evidence="9">
    <location>
        <position position="99"/>
    </location>
    <ligand>
        <name>Zn(2+)</name>
        <dbReference type="ChEBI" id="CHEBI:29105"/>
    </ligand>
</feature>
<organism evidence="10 11">
    <name type="scientific">Aliikangiella marina</name>
    <dbReference type="NCBI Taxonomy" id="1712262"/>
    <lineage>
        <taxon>Bacteria</taxon>
        <taxon>Pseudomonadati</taxon>
        <taxon>Pseudomonadota</taxon>
        <taxon>Gammaproteobacteria</taxon>
        <taxon>Oceanospirillales</taxon>
        <taxon>Pleioneaceae</taxon>
        <taxon>Aliikangiella</taxon>
    </lineage>
</organism>
<evidence type="ECO:0000256" key="1">
    <source>
        <dbReference type="ARBA" id="ARBA00006217"/>
    </source>
</evidence>
<dbReference type="PROSITE" id="PS00704">
    <property type="entry name" value="PROK_CO2_ANHYDRASE_1"/>
    <property type="match status" value="1"/>
</dbReference>
<protein>
    <recommendedName>
        <fullName evidence="6">Carbonic anhydrase 2</fullName>
        <ecNumber evidence="2">4.2.1.1</ecNumber>
    </recommendedName>
    <alternativeName>
        <fullName evidence="8">Carbonate dehydratase 2</fullName>
    </alternativeName>
</protein>
<comment type="catalytic activity">
    <reaction evidence="7">
        <text>hydrogencarbonate + H(+) = CO2 + H2O</text>
        <dbReference type="Rhea" id="RHEA:10748"/>
        <dbReference type="ChEBI" id="CHEBI:15377"/>
        <dbReference type="ChEBI" id="CHEBI:15378"/>
        <dbReference type="ChEBI" id="CHEBI:16526"/>
        <dbReference type="ChEBI" id="CHEBI:17544"/>
        <dbReference type="EC" id="4.2.1.1"/>
    </reaction>
</comment>
<dbReference type="SMART" id="SM00947">
    <property type="entry name" value="Pro_CA"/>
    <property type="match status" value="1"/>
</dbReference>
<comment type="caution">
    <text evidence="10">The sequence shown here is derived from an EMBL/GenBank/DDBJ whole genome shotgun (WGS) entry which is preliminary data.</text>
</comment>
<evidence type="ECO:0000256" key="7">
    <source>
        <dbReference type="ARBA" id="ARBA00048348"/>
    </source>
</evidence>
<dbReference type="InterPro" id="IPR001765">
    <property type="entry name" value="Carbonic_anhydrase"/>
</dbReference>
<dbReference type="EMBL" id="VIKR01000003">
    <property type="protein sequence ID" value="TQV73722.1"/>
    <property type="molecule type" value="Genomic_DNA"/>
</dbReference>
<name>A0A545T931_9GAMM</name>
<evidence type="ECO:0000256" key="3">
    <source>
        <dbReference type="ARBA" id="ARBA00022723"/>
    </source>
</evidence>
<dbReference type="GO" id="GO:0008270">
    <property type="term" value="F:zinc ion binding"/>
    <property type="evidence" value="ECO:0007669"/>
    <property type="project" value="InterPro"/>
</dbReference>
<evidence type="ECO:0000313" key="11">
    <source>
        <dbReference type="Proteomes" id="UP000317839"/>
    </source>
</evidence>
<keyword evidence="3 9" id="KW-0479">Metal-binding</keyword>
<keyword evidence="5" id="KW-0456">Lyase</keyword>
<evidence type="ECO:0000256" key="6">
    <source>
        <dbReference type="ARBA" id="ARBA00039351"/>
    </source>
</evidence>
<dbReference type="FunFam" id="3.40.1050.10:FF:000001">
    <property type="entry name" value="Carbonic anhydrase"/>
    <property type="match status" value="1"/>
</dbReference>
<accession>A0A545T931</accession>
<dbReference type="SUPFAM" id="SSF53056">
    <property type="entry name" value="beta-carbonic anhydrase, cab"/>
    <property type="match status" value="1"/>
</dbReference>
<dbReference type="Gene3D" id="3.40.1050.10">
    <property type="entry name" value="Carbonic anhydrase"/>
    <property type="match status" value="1"/>
</dbReference>
<dbReference type="AlphaFoldDB" id="A0A545T931"/>
<dbReference type="RefSeq" id="WP_142942430.1">
    <property type="nucleotide sequence ID" value="NZ_VIKR01000003.1"/>
</dbReference>
<feature type="binding site" evidence="9">
    <location>
        <position position="43"/>
    </location>
    <ligand>
        <name>Zn(2+)</name>
        <dbReference type="ChEBI" id="CHEBI:29105"/>
    </ligand>
</feature>
<evidence type="ECO:0000256" key="9">
    <source>
        <dbReference type="PIRSR" id="PIRSR601765-1"/>
    </source>
</evidence>
<dbReference type="OrthoDB" id="9797527at2"/>
<proteinExistence type="inferred from homology"/>
<dbReference type="PANTHER" id="PTHR11002">
    <property type="entry name" value="CARBONIC ANHYDRASE"/>
    <property type="match status" value="1"/>
</dbReference>
<keyword evidence="11" id="KW-1185">Reference proteome</keyword>
<evidence type="ECO:0000256" key="5">
    <source>
        <dbReference type="ARBA" id="ARBA00023239"/>
    </source>
</evidence>
<dbReference type="GO" id="GO:0004089">
    <property type="term" value="F:carbonate dehydratase activity"/>
    <property type="evidence" value="ECO:0007669"/>
    <property type="project" value="UniProtKB-EC"/>
</dbReference>
<keyword evidence="4 9" id="KW-0862">Zinc</keyword>
<comment type="similarity">
    <text evidence="1">Belongs to the beta-class carbonic anhydrase family.</text>
</comment>
<dbReference type="Proteomes" id="UP000317839">
    <property type="component" value="Unassembled WGS sequence"/>
</dbReference>
<feature type="binding site" evidence="9">
    <location>
        <position position="45"/>
    </location>
    <ligand>
        <name>Zn(2+)</name>
        <dbReference type="ChEBI" id="CHEBI:29105"/>
    </ligand>
</feature>
<comment type="cofactor">
    <cofactor evidence="9">
        <name>Zn(2+)</name>
        <dbReference type="ChEBI" id="CHEBI:29105"/>
    </cofactor>
    <text evidence="9">Binds 1 zinc ion per subunit.</text>
</comment>
<evidence type="ECO:0000313" key="10">
    <source>
        <dbReference type="EMBL" id="TQV73722.1"/>
    </source>
</evidence>
<dbReference type="NCBIfam" id="NF007756">
    <property type="entry name" value="PRK10437.1"/>
    <property type="match status" value="1"/>
</dbReference>
<reference evidence="10 11" key="1">
    <citation type="submission" date="2019-06" db="EMBL/GenBank/DDBJ databases">
        <title>Draft genome of Aliikangiella marina GYP-15.</title>
        <authorList>
            <person name="Wang G."/>
        </authorList>
    </citation>
    <scope>NUCLEOTIDE SEQUENCE [LARGE SCALE GENOMIC DNA]</scope>
    <source>
        <strain evidence="10 11">GYP-15</strain>
    </source>
</reference>
<dbReference type="GO" id="GO:0015976">
    <property type="term" value="P:carbon utilization"/>
    <property type="evidence" value="ECO:0007669"/>
    <property type="project" value="InterPro"/>
</dbReference>
<dbReference type="InterPro" id="IPR015892">
    <property type="entry name" value="Carbonic_anhydrase_CS"/>
</dbReference>
<dbReference type="EC" id="4.2.1.1" evidence="2"/>
<evidence type="ECO:0000256" key="2">
    <source>
        <dbReference type="ARBA" id="ARBA00012925"/>
    </source>
</evidence>